<dbReference type="PANTHER" id="PTHR43586:SF21">
    <property type="entry name" value="PYRIDOXAL PHOSPHATE (PLP)-DEPENDENT ASPARTATE AMINOTRANSFERASE SUPERFAMILY"/>
    <property type="match status" value="1"/>
</dbReference>
<dbReference type="InterPro" id="IPR000192">
    <property type="entry name" value="Aminotrans_V_dom"/>
</dbReference>
<dbReference type="EMBL" id="JAGFBF010000004">
    <property type="protein sequence ID" value="MBO2989743.1"/>
    <property type="molecule type" value="Genomic_DNA"/>
</dbReference>
<name>A0A939TMR6_9MICO</name>
<proteinExistence type="predicted"/>
<keyword evidence="2" id="KW-0808">Transferase</keyword>
<dbReference type="GO" id="GO:0008483">
    <property type="term" value="F:transaminase activity"/>
    <property type="evidence" value="ECO:0007669"/>
    <property type="project" value="UniProtKB-KW"/>
</dbReference>
<dbReference type="InterPro" id="IPR015421">
    <property type="entry name" value="PyrdxlP-dep_Trfase_major"/>
</dbReference>
<evidence type="ECO:0000313" key="3">
    <source>
        <dbReference type="Proteomes" id="UP000668403"/>
    </source>
</evidence>
<reference evidence="2" key="1">
    <citation type="submission" date="2021-03" db="EMBL/GenBank/DDBJ databases">
        <title>Leucobacter chromiisoli sp. nov., isolated from chromium-containing soil of chemical plant.</title>
        <authorList>
            <person name="Xu Z."/>
        </authorList>
    </citation>
    <scope>NUCLEOTIDE SEQUENCE</scope>
    <source>
        <strain evidence="2">K 70/01</strain>
    </source>
</reference>
<dbReference type="InterPro" id="IPR015422">
    <property type="entry name" value="PyrdxlP-dep_Trfase_small"/>
</dbReference>
<dbReference type="InterPro" id="IPR015424">
    <property type="entry name" value="PyrdxlP-dep_Trfase"/>
</dbReference>
<keyword evidence="3" id="KW-1185">Reference proteome</keyword>
<evidence type="ECO:0000313" key="2">
    <source>
        <dbReference type="EMBL" id="MBO2989743.1"/>
    </source>
</evidence>
<evidence type="ECO:0000259" key="1">
    <source>
        <dbReference type="Pfam" id="PF00266"/>
    </source>
</evidence>
<gene>
    <name evidence="2" type="ORF">J4H85_07010</name>
</gene>
<keyword evidence="2" id="KW-0032">Aminotransferase</keyword>
<dbReference type="AlphaFoldDB" id="A0A939TMR6"/>
<dbReference type="Proteomes" id="UP000668403">
    <property type="component" value="Unassembled WGS sequence"/>
</dbReference>
<accession>A0A939TMR6</accession>
<dbReference type="RefSeq" id="WP_208238178.1">
    <property type="nucleotide sequence ID" value="NZ_BAAAQU010000001.1"/>
</dbReference>
<organism evidence="2 3">
    <name type="scientific">Leucobacter tardus</name>
    <dbReference type="NCBI Taxonomy" id="501483"/>
    <lineage>
        <taxon>Bacteria</taxon>
        <taxon>Bacillati</taxon>
        <taxon>Actinomycetota</taxon>
        <taxon>Actinomycetes</taxon>
        <taxon>Micrococcales</taxon>
        <taxon>Microbacteriaceae</taxon>
        <taxon>Leucobacter</taxon>
    </lineage>
</organism>
<feature type="domain" description="Aminotransferase class V" evidence="1">
    <location>
        <begin position="54"/>
        <end position="294"/>
    </location>
</feature>
<protein>
    <submittedName>
        <fullName evidence="2">Aminotransferase class V-fold PLP-dependent enzyme</fullName>
    </submittedName>
</protein>
<sequence length="353" mass="36656">MSTTSTLAPTTPASAFDRVPGYLAACTAGLPTRETVAAMRAGIDTWASGRLDASEAGAQLERCRAHFATIAGVDVDRVATGSQASQLVSIVATAVPDGAEVLCVAQDFASLTHPFEQLRARGVRVRYAPLEGLADAIGPQTALVAFSVVQSATGAVADTEAICAAATKVGALTLADLTQSLGWLPIGAAAFDFTVCHAYKWLCAPRGVAFMTVRAGLEDRLTPLAAGWYSADDVWSSCYAGHTPLAAGAGRFDVSPAWQAVAGAEPALRLFAGFDPRAAHAHALELSHAASDALGLERCDSAILTWADPSGADLAEMRAHGIVASGRAGNARVAFHLWNTRDDVDMLARAVRR</sequence>
<comment type="caution">
    <text evidence="2">The sequence shown here is derived from an EMBL/GenBank/DDBJ whole genome shotgun (WGS) entry which is preliminary data.</text>
</comment>
<dbReference type="SUPFAM" id="SSF53383">
    <property type="entry name" value="PLP-dependent transferases"/>
    <property type="match status" value="1"/>
</dbReference>
<dbReference type="Pfam" id="PF00266">
    <property type="entry name" value="Aminotran_5"/>
    <property type="match status" value="1"/>
</dbReference>
<dbReference type="Gene3D" id="3.40.640.10">
    <property type="entry name" value="Type I PLP-dependent aspartate aminotransferase-like (Major domain)"/>
    <property type="match status" value="1"/>
</dbReference>
<dbReference type="Gene3D" id="3.90.1150.10">
    <property type="entry name" value="Aspartate Aminotransferase, domain 1"/>
    <property type="match status" value="1"/>
</dbReference>
<dbReference type="PANTHER" id="PTHR43586">
    <property type="entry name" value="CYSTEINE DESULFURASE"/>
    <property type="match status" value="1"/>
</dbReference>